<feature type="transmembrane region" description="Helical" evidence="6">
    <location>
        <begin position="273"/>
        <end position="295"/>
    </location>
</feature>
<gene>
    <name evidence="7" type="ORF">K402DRAFT_336766</name>
</gene>
<feature type="transmembrane region" description="Helical" evidence="6">
    <location>
        <begin position="506"/>
        <end position="529"/>
    </location>
</feature>
<feature type="transmembrane region" description="Helical" evidence="6">
    <location>
        <begin position="242"/>
        <end position="261"/>
    </location>
</feature>
<dbReference type="InterPro" id="IPR050598">
    <property type="entry name" value="AminoAcid_Transporter"/>
</dbReference>
<evidence type="ECO:0000256" key="6">
    <source>
        <dbReference type="SAM" id="Phobius"/>
    </source>
</evidence>
<evidence type="ECO:0000256" key="1">
    <source>
        <dbReference type="ARBA" id="ARBA00004141"/>
    </source>
</evidence>
<keyword evidence="4 6" id="KW-0472">Membrane</keyword>
<reference evidence="7" key="1">
    <citation type="journal article" date="2020" name="Stud. Mycol.">
        <title>101 Dothideomycetes genomes: a test case for predicting lifestyles and emergence of pathogens.</title>
        <authorList>
            <person name="Haridas S."/>
            <person name="Albert R."/>
            <person name="Binder M."/>
            <person name="Bloem J."/>
            <person name="Labutti K."/>
            <person name="Salamov A."/>
            <person name="Andreopoulos B."/>
            <person name="Baker S."/>
            <person name="Barry K."/>
            <person name="Bills G."/>
            <person name="Bluhm B."/>
            <person name="Cannon C."/>
            <person name="Castanera R."/>
            <person name="Culley D."/>
            <person name="Daum C."/>
            <person name="Ezra D."/>
            <person name="Gonzalez J."/>
            <person name="Henrissat B."/>
            <person name="Kuo A."/>
            <person name="Liang C."/>
            <person name="Lipzen A."/>
            <person name="Lutzoni F."/>
            <person name="Magnuson J."/>
            <person name="Mondo S."/>
            <person name="Nolan M."/>
            <person name="Ohm R."/>
            <person name="Pangilinan J."/>
            <person name="Park H.-J."/>
            <person name="Ramirez L."/>
            <person name="Alfaro M."/>
            <person name="Sun H."/>
            <person name="Tritt A."/>
            <person name="Yoshinaga Y."/>
            <person name="Zwiers L.-H."/>
            <person name="Turgeon B."/>
            <person name="Goodwin S."/>
            <person name="Spatafora J."/>
            <person name="Crous P."/>
            <person name="Grigoriev I."/>
        </authorList>
    </citation>
    <scope>NUCLEOTIDE SEQUENCE</scope>
    <source>
        <strain evidence="7">CBS 113979</strain>
    </source>
</reference>
<feature type="transmembrane region" description="Helical" evidence="6">
    <location>
        <begin position="431"/>
        <end position="451"/>
    </location>
</feature>
<dbReference type="Proteomes" id="UP000800041">
    <property type="component" value="Unassembled WGS sequence"/>
</dbReference>
<organism evidence="7 8">
    <name type="scientific">Aulographum hederae CBS 113979</name>
    <dbReference type="NCBI Taxonomy" id="1176131"/>
    <lineage>
        <taxon>Eukaryota</taxon>
        <taxon>Fungi</taxon>
        <taxon>Dikarya</taxon>
        <taxon>Ascomycota</taxon>
        <taxon>Pezizomycotina</taxon>
        <taxon>Dothideomycetes</taxon>
        <taxon>Pleosporomycetidae</taxon>
        <taxon>Aulographales</taxon>
        <taxon>Aulographaceae</taxon>
    </lineage>
</organism>
<evidence type="ECO:0000256" key="3">
    <source>
        <dbReference type="ARBA" id="ARBA00022989"/>
    </source>
</evidence>
<proteinExistence type="predicted"/>
<sequence length="629" mass="69439">MSYDPVPGVDTHYDHHTQTYAPSRRQKIRSFTVICLVINRTIGHGIFVTPSRIIQGTGSVGISLIFWVLGGVFAFCGMQVWLEFGLSIPRHPVEGITQNVPRSGGEKNYLEHVLRNPKFLATCMYGIVFIILGNLSGNAIAFGSYIMAAAGYEDPDRGAVLGLAVAALSAAVVLHVCSRRGGIMINNIFAVYKILIFLIIIVLGFTIRGGRDLGGGNIHTTNFDTKVSFGSYAKDVSSYSNSFLYVLYAYSGFEQPFYVLSEVDRPKKNFPKAMYGAMALTFVLFILVNFSYLSVVQFEDILSNPSTDIATLFFERVFGTETAGRVMAGAIALSILGNIVVMTFTASRVKQEIAKEGILPWSLVFATGRTTPDAWLRQKWQKRRAAKKNRPEPLEQAPMAGLALHYVSSLFLLAVTAMLEPTVSYFVLVSLYSYVMVVLMGFLTSTGLLYMKLGKSLGLHNREWVKGINTPFGPFPAIFYSLVCGFLLITAFLRPSPTSPFARTDIRWFIVPAIGLSTPLWGVLWWLGLHAVMKQRGLKLVVTRFPYCEKDDEGAEWVMKHEIVDHSWRAEHEGGGMGGGGLIREGEFGEGGDGGSGSGDMWQRGKNSYEMRATEGAFVRGNEGYFRDT</sequence>
<feature type="transmembrane region" description="Helical" evidence="6">
    <location>
        <begin position="189"/>
        <end position="207"/>
    </location>
</feature>
<dbReference type="InterPro" id="IPR002293">
    <property type="entry name" value="AA/rel_permease1"/>
</dbReference>
<dbReference type="PANTHER" id="PTHR11785">
    <property type="entry name" value="AMINO ACID TRANSPORTER"/>
    <property type="match status" value="1"/>
</dbReference>
<feature type="transmembrane region" description="Helical" evidence="6">
    <location>
        <begin position="397"/>
        <end position="419"/>
    </location>
</feature>
<comment type="subcellular location">
    <subcellularLocation>
        <location evidence="1">Membrane</location>
        <topology evidence="1">Multi-pass membrane protein</topology>
    </subcellularLocation>
</comment>
<protein>
    <submittedName>
        <fullName evidence="7">Amino acid transporter</fullName>
    </submittedName>
</protein>
<dbReference type="Pfam" id="PF13520">
    <property type="entry name" value="AA_permease_2"/>
    <property type="match status" value="1"/>
</dbReference>
<evidence type="ECO:0000313" key="7">
    <source>
        <dbReference type="EMBL" id="KAF1984288.1"/>
    </source>
</evidence>
<dbReference type="GO" id="GO:0015179">
    <property type="term" value="F:L-amino acid transmembrane transporter activity"/>
    <property type="evidence" value="ECO:0007669"/>
    <property type="project" value="TreeGrafter"/>
</dbReference>
<feature type="compositionally biased region" description="Gly residues" evidence="5">
    <location>
        <begin position="579"/>
        <end position="598"/>
    </location>
</feature>
<dbReference type="Gene3D" id="1.20.1740.10">
    <property type="entry name" value="Amino acid/polyamine transporter I"/>
    <property type="match status" value="1"/>
</dbReference>
<dbReference type="AlphaFoldDB" id="A0A6G1GU68"/>
<keyword evidence="3 6" id="KW-1133">Transmembrane helix</keyword>
<feature type="transmembrane region" description="Helical" evidence="6">
    <location>
        <begin position="119"/>
        <end position="146"/>
    </location>
</feature>
<accession>A0A6G1GU68</accession>
<keyword evidence="8" id="KW-1185">Reference proteome</keyword>
<evidence type="ECO:0000256" key="4">
    <source>
        <dbReference type="ARBA" id="ARBA00023136"/>
    </source>
</evidence>
<name>A0A6G1GU68_9PEZI</name>
<evidence type="ECO:0000313" key="8">
    <source>
        <dbReference type="Proteomes" id="UP000800041"/>
    </source>
</evidence>
<dbReference type="OrthoDB" id="5982228at2759"/>
<dbReference type="EMBL" id="ML977169">
    <property type="protein sequence ID" value="KAF1984288.1"/>
    <property type="molecule type" value="Genomic_DNA"/>
</dbReference>
<feature type="transmembrane region" description="Helical" evidence="6">
    <location>
        <begin position="60"/>
        <end position="82"/>
    </location>
</feature>
<feature type="transmembrane region" description="Helical" evidence="6">
    <location>
        <begin position="326"/>
        <end position="346"/>
    </location>
</feature>
<feature type="region of interest" description="Disordered" evidence="5">
    <location>
        <begin position="579"/>
        <end position="604"/>
    </location>
</feature>
<evidence type="ECO:0000256" key="2">
    <source>
        <dbReference type="ARBA" id="ARBA00022692"/>
    </source>
</evidence>
<feature type="transmembrane region" description="Helical" evidence="6">
    <location>
        <begin position="472"/>
        <end position="494"/>
    </location>
</feature>
<dbReference type="PANTHER" id="PTHR11785:SF382">
    <property type="entry name" value="LOW-AFFINITY METHIONINE PERMEASE"/>
    <property type="match status" value="1"/>
</dbReference>
<dbReference type="GO" id="GO:0016020">
    <property type="term" value="C:membrane"/>
    <property type="evidence" value="ECO:0007669"/>
    <property type="project" value="UniProtKB-SubCell"/>
</dbReference>
<feature type="transmembrane region" description="Helical" evidence="6">
    <location>
        <begin position="158"/>
        <end position="177"/>
    </location>
</feature>
<dbReference type="PIRSF" id="PIRSF006060">
    <property type="entry name" value="AA_transporter"/>
    <property type="match status" value="1"/>
</dbReference>
<evidence type="ECO:0000256" key="5">
    <source>
        <dbReference type="SAM" id="MobiDB-lite"/>
    </source>
</evidence>
<keyword evidence="2 6" id="KW-0812">Transmembrane</keyword>